<proteinExistence type="predicted"/>
<sequence length="567" mass="61609">HCGADPWQSQKCVLLAPAGAAGSRPPPTPRPRPRTALVMGLYHSCTNAVVEELRLRFDVQVLNDWTHKGECWKHRARRERPAALGASGGGAPAFCLLLVKEPRFWLRSLSRCARNFHAARPVERLGGEWKEVGSPGLRELFGPVEHDGICHRDALDLWAATVGSYFDDEVYPPESSLIVRSEDFLFRFEDVMDVLGTIFEPAAAAPPARPIDGRAKGHKESRTRDEALRFYAREENMTAGFDPDLLLAVGARLGSGWAHELAAALRYAGPAAVSSWLPAGFRAEPEFVASHLHRVLWLDLEPGSQCCAASQCGLEREGMAQIAERVNAPARIAEWLAGSGGDVPTSDNFECAARAESLAGALGPDAAAEMAGVPEPELAALLVECRRWHAWFEALAGIRAQGRRGEAYLVVEGHAACCHGLQAILGRCLEELDRLDAGWEVLQVGFVRVRSSVKSPAVAGGRAAEPLRLTGCAGLVVRGPEGARSLLSHAFPRLSGERFDIRLRHCYSRVRFYCSRVPLVAAPPPPGPDPDLRRFAPEAAEEVLSAWRQQAERTLAAATVDLQQAQG</sequence>
<keyword evidence="2" id="KW-1185">Reference proteome</keyword>
<gene>
    <name evidence="1" type="ORF">PCOR1329_LOCUS1545</name>
</gene>
<accession>A0ABN9PFD4</accession>
<evidence type="ECO:0000313" key="2">
    <source>
        <dbReference type="Proteomes" id="UP001189429"/>
    </source>
</evidence>
<reference evidence="1" key="1">
    <citation type="submission" date="2023-10" db="EMBL/GenBank/DDBJ databases">
        <authorList>
            <person name="Chen Y."/>
            <person name="Shah S."/>
            <person name="Dougan E. K."/>
            <person name="Thang M."/>
            <person name="Chan C."/>
        </authorList>
    </citation>
    <scope>NUCLEOTIDE SEQUENCE [LARGE SCALE GENOMIC DNA]</scope>
</reference>
<dbReference type="Proteomes" id="UP001189429">
    <property type="component" value="Unassembled WGS sequence"/>
</dbReference>
<name>A0ABN9PFD4_9DINO</name>
<dbReference type="EMBL" id="CAUYUJ010000378">
    <property type="protein sequence ID" value="CAK0790199.1"/>
    <property type="molecule type" value="Genomic_DNA"/>
</dbReference>
<evidence type="ECO:0000313" key="1">
    <source>
        <dbReference type="EMBL" id="CAK0790199.1"/>
    </source>
</evidence>
<protein>
    <submittedName>
        <fullName evidence="1">Uncharacterized protein</fullName>
    </submittedName>
</protein>
<organism evidence="1 2">
    <name type="scientific">Prorocentrum cordatum</name>
    <dbReference type="NCBI Taxonomy" id="2364126"/>
    <lineage>
        <taxon>Eukaryota</taxon>
        <taxon>Sar</taxon>
        <taxon>Alveolata</taxon>
        <taxon>Dinophyceae</taxon>
        <taxon>Prorocentrales</taxon>
        <taxon>Prorocentraceae</taxon>
        <taxon>Prorocentrum</taxon>
    </lineage>
</organism>
<comment type="caution">
    <text evidence="1">The sequence shown here is derived from an EMBL/GenBank/DDBJ whole genome shotgun (WGS) entry which is preliminary data.</text>
</comment>
<feature type="non-terminal residue" evidence="1">
    <location>
        <position position="1"/>
    </location>
</feature>